<protein>
    <submittedName>
        <fullName evidence="1">Uncharacterized protein</fullName>
    </submittedName>
</protein>
<name>A0ACC2S4V6_9FUNG</name>
<evidence type="ECO:0000313" key="2">
    <source>
        <dbReference type="Proteomes" id="UP001165960"/>
    </source>
</evidence>
<comment type="caution">
    <text evidence="1">The sequence shown here is derived from an EMBL/GenBank/DDBJ whole genome shotgun (WGS) entry which is preliminary data.</text>
</comment>
<dbReference type="EMBL" id="QTSX02005808">
    <property type="protein sequence ID" value="KAJ9057293.1"/>
    <property type="molecule type" value="Genomic_DNA"/>
</dbReference>
<accession>A0ACC2S4V6</accession>
<keyword evidence="2" id="KW-1185">Reference proteome</keyword>
<sequence>MPLSQPTKLFITKHMLSQPKFKEIQMNYSPEEVNSEPRRLMLQKQLMNSSMTTPENPYPHIF</sequence>
<organism evidence="1 2">
    <name type="scientific">Entomophthora muscae</name>
    <dbReference type="NCBI Taxonomy" id="34485"/>
    <lineage>
        <taxon>Eukaryota</taxon>
        <taxon>Fungi</taxon>
        <taxon>Fungi incertae sedis</taxon>
        <taxon>Zoopagomycota</taxon>
        <taxon>Entomophthoromycotina</taxon>
        <taxon>Entomophthoromycetes</taxon>
        <taxon>Entomophthorales</taxon>
        <taxon>Entomophthoraceae</taxon>
        <taxon>Entomophthora</taxon>
    </lineage>
</organism>
<proteinExistence type="predicted"/>
<reference evidence="1" key="1">
    <citation type="submission" date="2022-04" db="EMBL/GenBank/DDBJ databases">
        <title>Genome of the entomopathogenic fungus Entomophthora muscae.</title>
        <authorList>
            <person name="Elya C."/>
            <person name="Lovett B.R."/>
            <person name="Lee E."/>
            <person name="Macias A.M."/>
            <person name="Hajek A.E."/>
            <person name="De Bivort B.L."/>
            <person name="Kasson M.T."/>
            <person name="De Fine Licht H.H."/>
            <person name="Stajich J.E."/>
        </authorList>
    </citation>
    <scope>NUCLEOTIDE SEQUENCE</scope>
    <source>
        <strain evidence="1">Berkeley</strain>
    </source>
</reference>
<dbReference type="Proteomes" id="UP001165960">
    <property type="component" value="Unassembled WGS sequence"/>
</dbReference>
<gene>
    <name evidence="1" type="ORF">DSO57_1024053</name>
</gene>
<evidence type="ECO:0000313" key="1">
    <source>
        <dbReference type="EMBL" id="KAJ9057293.1"/>
    </source>
</evidence>